<dbReference type="InterPro" id="IPR023415">
    <property type="entry name" value="LDLR_class-A_CS"/>
</dbReference>
<dbReference type="CDD" id="cd00112">
    <property type="entry name" value="LDLa"/>
    <property type="match status" value="1"/>
</dbReference>
<dbReference type="OrthoDB" id="6145640at2759"/>
<dbReference type="EMBL" id="CAJPWZ010002533">
    <property type="protein sequence ID" value="CAG2239737.1"/>
    <property type="molecule type" value="Genomic_DNA"/>
</dbReference>
<evidence type="ECO:0000256" key="5">
    <source>
        <dbReference type="PROSITE-ProRule" id="PRU00124"/>
    </source>
</evidence>
<evidence type="ECO:0000313" key="9">
    <source>
        <dbReference type="Proteomes" id="UP000683360"/>
    </source>
</evidence>
<evidence type="ECO:0000256" key="3">
    <source>
        <dbReference type="ARBA" id="ARBA00023157"/>
    </source>
</evidence>
<dbReference type="SMART" id="SM00192">
    <property type="entry name" value="LDLa"/>
    <property type="match status" value="1"/>
</dbReference>
<name>A0A8S3U2U1_MYTED</name>
<keyword evidence="7" id="KW-0812">Transmembrane</keyword>
<dbReference type="Gene3D" id="4.10.400.10">
    <property type="entry name" value="Low-density Lipoprotein Receptor"/>
    <property type="match status" value="1"/>
</dbReference>
<feature type="disulfide bond" evidence="5">
    <location>
        <begin position="29"/>
        <end position="44"/>
    </location>
</feature>
<dbReference type="SUPFAM" id="SSF57424">
    <property type="entry name" value="LDL receptor-like module"/>
    <property type="match status" value="1"/>
</dbReference>
<feature type="disulfide bond" evidence="5">
    <location>
        <begin position="17"/>
        <end position="35"/>
    </location>
</feature>
<keyword evidence="2" id="KW-0677">Repeat</keyword>
<gene>
    <name evidence="8" type="ORF">MEDL_52035</name>
</gene>
<dbReference type="PROSITE" id="PS01209">
    <property type="entry name" value="LDLRA_1"/>
    <property type="match status" value="1"/>
</dbReference>
<reference evidence="8" key="1">
    <citation type="submission" date="2021-03" db="EMBL/GenBank/DDBJ databases">
        <authorList>
            <person name="Bekaert M."/>
        </authorList>
    </citation>
    <scope>NUCLEOTIDE SEQUENCE</scope>
</reference>
<evidence type="ECO:0000256" key="2">
    <source>
        <dbReference type="ARBA" id="ARBA00022737"/>
    </source>
</evidence>
<dbReference type="InterPro" id="IPR036055">
    <property type="entry name" value="LDL_receptor-like_sf"/>
</dbReference>
<feature type="compositionally biased region" description="Polar residues" evidence="6">
    <location>
        <begin position="444"/>
        <end position="455"/>
    </location>
</feature>
<feature type="region of interest" description="Disordered" evidence="6">
    <location>
        <begin position="347"/>
        <end position="370"/>
    </location>
</feature>
<sequence>MSHNGPVESCDADQFQCTNGQCIPVKARCDDNFECLDYSDELNCIFVQPCPEALYRCETGKCVDNKAKCTSSESVVPSTSSALDNLQVTTVMAYIPSQTSNHQATSMLTFTKINENKYLSSSLLDAIIYPSSLKQTTLLTDSFSSIITSSITYHAASGMHTYFELYSTLSTTLKSSPGSEILPSRSLTSLISLSSLQLTTTFDQLSDIISSNTDQRTTTQNHIASTMMASSIDIVASKNINFDASELDFTTNHNSHLFVNSSRIVSSKPLQSVTSTPSMYSPTSVSSISFVHSSGDISVISAAEPRTRTSLYTKFPPNKFSSRDVKSMSASLTLSEQHRTSTLNDLFESTSSKTEHPTIKTTPSFESTIPEDKKDNGTAFPYWVIAIIAVIFLIAMTILYIIYRHYVRKRTRKKEFGSITSMDMVHPDIVPKNTKHKSHGGMIKTSSFNRVQQYH</sequence>
<keyword evidence="1" id="KW-0732">Signal</keyword>
<dbReference type="Proteomes" id="UP000683360">
    <property type="component" value="Unassembled WGS sequence"/>
</dbReference>
<proteinExistence type="predicted"/>
<evidence type="ECO:0000256" key="7">
    <source>
        <dbReference type="SAM" id="Phobius"/>
    </source>
</evidence>
<dbReference type="Pfam" id="PF00057">
    <property type="entry name" value="Ldl_recept_a"/>
    <property type="match status" value="1"/>
</dbReference>
<accession>A0A8S3U2U1</accession>
<comment type="caution">
    <text evidence="8">The sequence shown here is derived from an EMBL/GenBank/DDBJ whole genome shotgun (WGS) entry which is preliminary data.</text>
</comment>
<protein>
    <submittedName>
        <fullName evidence="8">VLDLR</fullName>
    </submittedName>
</protein>
<keyword evidence="9" id="KW-1185">Reference proteome</keyword>
<evidence type="ECO:0000313" key="8">
    <source>
        <dbReference type="EMBL" id="CAG2239737.1"/>
    </source>
</evidence>
<feature type="disulfide bond" evidence="5">
    <location>
        <begin position="10"/>
        <end position="22"/>
    </location>
</feature>
<evidence type="ECO:0000256" key="6">
    <source>
        <dbReference type="SAM" id="MobiDB-lite"/>
    </source>
</evidence>
<organism evidence="8 9">
    <name type="scientific">Mytilus edulis</name>
    <name type="common">Blue mussel</name>
    <dbReference type="NCBI Taxonomy" id="6550"/>
    <lineage>
        <taxon>Eukaryota</taxon>
        <taxon>Metazoa</taxon>
        <taxon>Spiralia</taxon>
        <taxon>Lophotrochozoa</taxon>
        <taxon>Mollusca</taxon>
        <taxon>Bivalvia</taxon>
        <taxon>Autobranchia</taxon>
        <taxon>Pteriomorphia</taxon>
        <taxon>Mytilida</taxon>
        <taxon>Mytiloidea</taxon>
        <taxon>Mytilidae</taxon>
        <taxon>Mytilinae</taxon>
        <taxon>Mytilus</taxon>
    </lineage>
</organism>
<keyword evidence="7" id="KW-1133">Transmembrane helix</keyword>
<dbReference type="InterPro" id="IPR002172">
    <property type="entry name" value="LDrepeatLR_classA_rpt"/>
</dbReference>
<keyword evidence="4" id="KW-0325">Glycoprotein</keyword>
<dbReference type="AlphaFoldDB" id="A0A8S3U2U1"/>
<evidence type="ECO:0000256" key="1">
    <source>
        <dbReference type="ARBA" id="ARBA00022729"/>
    </source>
</evidence>
<keyword evidence="7" id="KW-0472">Membrane</keyword>
<evidence type="ECO:0000256" key="4">
    <source>
        <dbReference type="ARBA" id="ARBA00023180"/>
    </source>
</evidence>
<feature type="region of interest" description="Disordered" evidence="6">
    <location>
        <begin position="429"/>
        <end position="455"/>
    </location>
</feature>
<dbReference type="PROSITE" id="PS50068">
    <property type="entry name" value="LDLRA_2"/>
    <property type="match status" value="1"/>
</dbReference>
<dbReference type="FunFam" id="4.10.400.10:FF:000034">
    <property type="entry name" value="Low-density lipoprotein receptor-related protein 2"/>
    <property type="match status" value="1"/>
</dbReference>
<keyword evidence="3 5" id="KW-1015">Disulfide bond</keyword>
<feature type="transmembrane region" description="Helical" evidence="7">
    <location>
        <begin position="380"/>
        <end position="403"/>
    </location>
</feature>